<accession>A0ABU3R4C8</accession>
<dbReference type="Gene3D" id="3.20.20.140">
    <property type="entry name" value="Metal-dependent hydrolases"/>
    <property type="match status" value="1"/>
</dbReference>
<proteinExistence type="inferred from homology"/>
<dbReference type="InterPro" id="IPR032466">
    <property type="entry name" value="Metal_Hydrolase"/>
</dbReference>
<dbReference type="PANTHER" id="PTHR46124">
    <property type="entry name" value="D-AMINOACYL-TRNA DEACYLASE"/>
    <property type="match status" value="1"/>
</dbReference>
<evidence type="ECO:0000256" key="1">
    <source>
        <dbReference type="ARBA" id="ARBA00009275"/>
    </source>
</evidence>
<name>A0ABU3R4C8_9GAMM</name>
<dbReference type="EC" id="3.1.-.-" evidence="3"/>
<dbReference type="Proteomes" id="UP001257914">
    <property type="component" value="Unassembled WGS sequence"/>
</dbReference>
<evidence type="ECO:0000256" key="2">
    <source>
        <dbReference type="ARBA" id="ARBA00022801"/>
    </source>
</evidence>
<gene>
    <name evidence="3" type="ORF">RT723_16365</name>
</gene>
<keyword evidence="2 3" id="KW-0378">Hydrolase</keyword>
<dbReference type="PIRSF" id="PIRSF005902">
    <property type="entry name" value="DNase_TatD"/>
    <property type="match status" value="1"/>
</dbReference>
<organism evidence="3 4">
    <name type="scientific">Psychrosphaera aquimarina</name>
    <dbReference type="NCBI Taxonomy" id="2044854"/>
    <lineage>
        <taxon>Bacteria</taxon>
        <taxon>Pseudomonadati</taxon>
        <taxon>Pseudomonadota</taxon>
        <taxon>Gammaproteobacteria</taxon>
        <taxon>Alteromonadales</taxon>
        <taxon>Pseudoalteromonadaceae</taxon>
        <taxon>Psychrosphaera</taxon>
    </lineage>
</organism>
<dbReference type="CDD" id="cd01310">
    <property type="entry name" value="TatD_DNAse"/>
    <property type="match status" value="1"/>
</dbReference>
<dbReference type="GO" id="GO:0016787">
    <property type="term" value="F:hydrolase activity"/>
    <property type="evidence" value="ECO:0007669"/>
    <property type="project" value="UniProtKB-KW"/>
</dbReference>
<dbReference type="PANTHER" id="PTHR46124:SF3">
    <property type="entry name" value="HYDROLASE"/>
    <property type="match status" value="1"/>
</dbReference>
<dbReference type="EMBL" id="JAWCUA010000010">
    <property type="protein sequence ID" value="MDU0114535.1"/>
    <property type="molecule type" value="Genomic_DNA"/>
</dbReference>
<dbReference type="SUPFAM" id="SSF51556">
    <property type="entry name" value="Metallo-dependent hydrolases"/>
    <property type="match status" value="1"/>
</dbReference>
<dbReference type="InterPro" id="IPR018228">
    <property type="entry name" value="DNase_TatD-rel_CS"/>
</dbReference>
<comment type="similarity">
    <text evidence="1">Belongs to the metallo-dependent hydrolases superfamily. TatD-type hydrolase family.</text>
</comment>
<dbReference type="Pfam" id="PF01026">
    <property type="entry name" value="TatD_DNase"/>
    <property type="match status" value="1"/>
</dbReference>
<comment type="caution">
    <text evidence="3">The sequence shown here is derived from an EMBL/GenBank/DDBJ whole genome shotgun (WGS) entry which is preliminary data.</text>
</comment>
<reference evidence="3 4" key="1">
    <citation type="submission" date="2023-10" db="EMBL/GenBank/DDBJ databases">
        <title>Psychrosphaera aquimaarina strain SW33 isolated from seawater.</title>
        <authorList>
            <person name="Bayburt H."/>
            <person name="Kim J.M."/>
            <person name="Choi B.J."/>
            <person name="Jeon C.O."/>
        </authorList>
    </citation>
    <scope>NUCLEOTIDE SEQUENCE [LARGE SCALE GENOMIC DNA]</scope>
    <source>
        <strain evidence="3 4">KCTC 52743</strain>
    </source>
</reference>
<dbReference type="PROSITE" id="PS01137">
    <property type="entry name" value="TATD_1"/>
    <property type="match status" value="1"/>
</dbReference>
<dbReference type="RefSeq" id="WP_315948205.1">
    <property type="nucleotide sequence ID" value="NZ_JAWCUA010000010.1"/>
</dbReference>
<evidence type="ECO:0000313" key="4">
    <source>
        <dbReference type="Proteomes" id="UP001257914"/>
    </source>
</evidence>
<dbReference type="InterPro" id="IPR001130">
    <property type="entry name" value="TatD-like"/>
</dbReference>
<keyword evidence="4" id="KW-1185">Reference proteome</keyword>
<sequence length="262" mass="29174">MQLIDSHCHLDFSDFEDDLNSVIKRANQHGIDSFIVPGVSKTNWSKVTKLTQRFDNVYCAYGIHPLFLKDSVISESEQSDVCFDDLKVLENLLQNEPCIAVGECGLDATVDNMALQQKVFKAQIELANKYNKPLIVHHRKTHHLIQQCFKQIKPLNGGVIHAFSGNLQEAQKYIELGFKLGVGGGVTYVRATKTRATIIKFGLSHIVLETDSPDMPLSGQQGTRNEPKNIYGVAKALAELLECSIDDVATTTTENVKRLFSL</sequence>
<protein>
    <submittedName>
        <fullName evidence="3">TatD family hydrolase</fullName>
        <ecNumber evidence="3">3.1.-.-</ecNumber>
    </submittedName>
</protein>
<evidence type="ECO:0000313" key="3">
    <source>
        <dbReference type="EMBL" id="MDU0114535.1"/>
    </source>
</evidence>